<accession>A0A1H3SUD1</accession>
<evidence type="ECO:0000313" key="2">
    <source>
        <dbReference type="Proteomes" id="UP000198935"/>
    </source>
</evidence>
<dbReference type="AlphaFoldDB" id="A0A1H3SUD1"/>
<protein>
    <submittedName>
        <fullName evidence="1">Uncharacterized protein</fullName>
    </submittedName>
</protein>
<name>A0A1H3SUD1_9BACI</name>
<proteinExistence type="predicted"/>
<sequence>MRKFTNEIKWKGQKTMIIKRVIIDENTQYWSVGPC</sequence>
<organism evidence="1 2">
    <name type="scientific">Evansella caseinilytica</name>
    <dbReference type="NCBI Taxonomy" id="1503961"/>
    <lineage>
        <taxon>Bacteria</taxon>
        <taxon>Bacillati</taxon>
        <taxon>Bacillota</taxon>
        <taxon>Bacilli</taxon>
        <taxon>Bacillales</taxon>
        <taxon>Bacillaceae</taxon>
        <taxon>Evansella</taxon>
    </lineage>
</organism>
<gene>
    <name evidence="1" type="ORF">SAMN05421736_11230</name>
</gene>
<dbReference type="Proteomes" id="UP000198935">
    <property type="component" value="Unassembled WGS sequence"/>
</dbReference>
<dbReference type="EMBL" id="FNPI01000012">
    <property type="protein sequence ID" value="SDZ41360.1"/>
    <property type="molecule type" value="Genomic_DNA"/>
</dbReference>
<dbReference type="STRING" id="1503961.SAMN05421736_11230"/>
<reference evidence="2" key="1">
    <citation type="submission" date="2016-10" db="EMBL/GenBank/DDBJ databases">
        <authorList>
            <person name="Varghese N."/>
            <person name="Submissions S."/>
        </authorList>
    </citation>
    <scope>NUCLEOTIDE SEQUENCE [LARGE SCALE GENOMIC DNA]</scope>
    <source>
        <strain evidence="2">SP</strain>
    </source>
</reference>
<keyword evidence="2" id="KW-1185">Reference proteome</keyword>
<evidence type="ECO:0000313" key="1">
    <source>
        <dbReference type="EMBL" id="SDZ41360.1"/>
    </source>
</evidence>